<evidence type="ECO:0000313" key="3">
    <source>
        <dbReference type="EMBL" id="KAD4060034.1"/>
    </source>
</evidence>
<reference evidence="3 4" key="1">
    <citation type="submission" date="2019-08" db="EMBL/GenBank/DDBJ databases">
        <title>Arthrobacter sp. nov., isolated from plateau pika and Tibetan wild ass.</title>
        <authorList>
            <person name="Ge Y."/>
        </authorList>
    </citation>
    <scope>NUCLEOTIDE SEQUENCE [LARGE SCALE GENOMIC DNA]</scope>
    <source>
        <strain evidence="3 4">785</strain>
    </source>
</reference>
<keyword evidence="4" id="KW-1185">Reference proteome</keyword>
<evidence type="ECO:0000313" key="4">
    <source>
        <dbReference type="Proteomes" id="UP000326852"/>
    </source>
</evidence>
<sequence length="219" mass="24400">MMSEPAEIAHRLERLEAVHEIENLMGRYAFYHSAYRDDLIPPLFADREDLVVEMPFGTFTGPDAARRAWAPPPAKAPARDLAGEYAEHLLTTPVVEVARDGRTARAAWISPGAEAHHLGWIEGNPLRGLWYWGRYSADFIREGDAWKLWHFRLSATFITDYSASFTDTAAQLSPPPLPPVGVDGPDAPPRGQVPYSPVWDPRELALAPEPYSTFPGTPQ</sequence>
<dbReference type="AlphaFoldDB" id="A0A5N6MSG3"/>
<dbReference type="SUPFAM" id="SSF54427">
    <property type="entry name" value="NTF2-like"/>
    <property type="match status" value="1"/>
</dbReference>
<feature type="domain" description="SnoaL-like" evidence="2">
    <location>
        <begin position="13"/>
        <end position="152"/>
    </location>
</feature>
<feature type="region of interest" description="Disordered" evidence="1">
    <location>
        <begin position="170"/>
        <end position="194"/>
    </location>
</feature>
<proteinExistence type="predicted"/>
<gene>
    <name evidence="3" type="ORF">GD627_02885</name>
</gene>
<dbReference type="InterPro" id="IPR032710">
    <property type="entry name" value="NTF2-like_dom_sf"/>
</dbReference>
<dbReference type="Gene3D" id="3.10.450.50">
    <property type="match status" value="1"/>
</dbReference>
<dbReference type="Proteomes" id="UP000326852">
    <property type="component" value="Unassembled WGS sequence"/>
</dbReference>
<dbReference type="InterPro" id="IPR037401">
    <property type="entry name" value="SnoaL-like"/>
</dbReference>
<accession>A0A5N6MSG3</accession>
<evidence type="ECO:0000256" key="1">
    <source>
        <dbReference type="SAM" id="MobiDB-lite"/>
    </source>
</evidence>
<dbReference type="Pfam" id="PF13577">
    <property type="entry name" value="SnoaL_4"/>
    <property type="match status" value="1"/>
</dbReference>
<organism evidence="3 4">
    <name type="scientific">Arthrobacter yangruifuii</name>
    <dbReference type="NCBI Taxonomy" id="2606616"/>
    <lineage>
        <taxon>Bacteria</taxon>
        <taxon>Bacillati</taxon>
        <taxon>Actinomycetota</taxon>
        <taxon>Actinomycetes</taxon>
        <taxon>Micrococcales</taxon>
        <taxon>Micrococcaceae</taxon>
        <taxon>Arthrobacter</taxon>
    </lineage>
</organism>
<comment type="caution">
    <text evidence="3">The sequence shown here is derived from an EMBL/GenBank/DDBJ whole genome shotgun (WGS) entry which is preliminary data.</text>
</comment>
<dbReference type="EMBL" id="VTFX01000001">
    <property type="protein sequence ID" value="KAD4060034.1"/>
    <property type="molecule type" value="Genomic_DNA"/>
</dbReference>
<protein>
    <recommendedName>
        <fullName evidence="2">SnoaL-like domain-containing protein</fullName>
    </recommendedName>
</protein>
<evidence type="ECO:0000259" key="2">
    <source>
        <dbReference type="Pfam" id="PF13577"/>
    </source>
</evidence>
<name>A0A5N6MSG3_9MICC</name>